<evidence type="ECO:0000256" key="2">
    <source>
        <dbReference type="SAM" id="SignalP"/>
    </source>
</evidence>
<dbReference type="EMBL" id="NBCO01000012">
    <property type="protein sequence ID" value="ORC89563.1"/>
    <property type="molecule type" value="Genomic_DNA"/>
</dbReference>
<comment type="caution">
    <text evidence="3">The sequence shown here is derived from an EMBL/GenBank/DDBJ whole genome shotgun (WGS) entry which is preliminary data.</text>
</comment>
<sequence length="163" mass="18410">MTTMFVQLRRVVYLLVLLQCCVCVAYAESVTPSAEPEEKDILQRTKELKAKMNEEKSKTESVAASLRKAREECNAEVQRAQNAASKAHEDEKLIMEADIPHIMGMTENVNEIKSELKVAVKKAVYTVREATDAANKSYLIANKTKFFSEEFLQMSMQLKSVTV</sequence>
<proteinExistence type="predicted"/>
<keyword evidence="1" id="KW-0175">Coiled coil</keyword>
<evidence type="ECO:0000256" key="1">
    <source>
        <dbReference type="SAM" id="Coils"/>
    </source>
</evidence>
<feature type="signal peptide" evidence="2">
    <location>
        <begin position="1"/>
        <end position="27"/>
    </location>
</feature>
<protein>
    <submittedName>
        <fullName evidence="3">Uncharacterized protein</fullName>
    </submittedName>
</protein>
<accession>A0A1X0NYM0</accession>
<gene>
    <name evidence="3" type="ORF">TM35_000123380</name>
</gene>
<dbReference type="RefSeq" id="XP_028883629.1">
    <property type="nucleotide sequence ID" value="XM_029025313.1"/>
</dbReference>
<feature type="chain" id="PRO_5012710249" evidence="2">
    <location>
        <begin position="28"/>
        <end position="163"/>
    </location>
</feature>
<evidence type="ECO:0000313" key="4">
    <source>
        <dbReference type="Proteomes" id="UP000192257"/>
    </source>
</evidence>
<dbReference type="Proteomes" id="UP000192257">
    <property type="component" value="Unassembled WGS sequence"/>
</dbReference>
<feature type="coiled-coil region" evidence="1">
    <location>
        <begin position="42"/>
        <end position="90"/>
    </location>
</feature>
<reference evidence="3 4" key="1">
    <citation type="submission" date="2017-03" db="EMBL/GenBank/DDBJ databases">
        <title>An alternative strategy for trypanosome survival in the mammalian bloodstream revealed through genome and transcriptome analysis of the ubiquitous bovine parasite Trypanosoma (Megatrypanum) theileri.</title>
        <authorList>
            <person name="Kelly S."/>
            <person name="Ivens A."/>
            <person name="Mott A."/>
            <person name="O'Neill E."/>
            <person name="Emms D."/>
            <person name="Macleod O."/>
            <person name="Voorheis P."/>
            <person name="Matthews J."/>
            <person name="Matthews K."/>
            <person name="Carrington M."/>
        </authorList>
    </citation>
    <scope>NUCLEOTIDE SEQUENCE [LARGE SCALE GENOMIC DNA]</scope>
    <source>
        <strain evidence="3">Edinburgh</strain>
    </source>
</reference>
<name>A0A1X0NYM0_9TRYP</name>
<dbReference type="AlphaFoldDB" id="A0A1X0NYM0"/>
<evidence type="ECO:0000313" key="3">
    <source>
        <dbReference type="EMBL" id="ORC89563.1"/>
    </source>
</evidence>
<keyword evidence="4" id="KW-1185">Reference proteome</keyword>
<keyword evidence="2" id="KW-0732">Signal</keyword>
<dbReference type="GeneID" id="39985093"/>
<dbReference type="VEuPathDB" id="TriTrypDB:TM35_000123380"/>
<organism evidence="3 4">
    <name type="scientific">Trypanosoma theileri</name>
    <dbReference type="NCBI Taxonomy" id="67003"/>
    <lineage>
        <taxon>Eukaryota</taxon>
        <taxon>Discoba</taxon>
        <taxon>Euglenozoa</taxon>
        <taxon>Kinetoplastea</taxon>
        <taxon>Metakinetoplastina</taxon>
        <taxon>Trypanosomatida</taxon>
        <taxon>Trypanosomatidae</taxon>
        <taxon>Trypanosoma</taxon>
    </lineage>
</organism>